<dbReference type="Pfam" id="PF00249">
    <property type="entry name" value="Myb_DNA-binding"/>
    <property type="match status" value="1"/>
</dbReference>
<gene>
    <name evidence="9" type="ORF">LIER_08372</name>
</gene>
<dbReference type="GO" id="GO:0003700">
    <property type="term" value="F:DNA-binding transcription factor activity"/>
    <property type="evidence" value="ECO:0007669"/>
    <property type="project" value="InterPro"/>
</dbReference>
<keyword evidence="4" id="KW-0175">Coiled coil</keyword>
<feature type="domain" description="HTH myb-type" evidence="8">
    <location>
        <begin position="259"/>
        <end position="319"/>
    </location>
</feature>
<dbReference type="NCBIfam" id="TIGR01557">
    <property type="entry name" value="myb_SHAQKYF"/>
    <property type="match status" value="1"/>
</dbReference>
<reference evidence="9 10" key="1">
    <citation type="submission" date="2024-01" db="EMBL/GenBank/DDBJ databases">
        <title>The complete chloroplast genome sequence of Lithospermum erythrorhizon: insights into the phylogenetic relationship among Boraginaceae species and the maternal lineages of purple gromwells.</title>
        <authorList>
            <person name="Okada T."/>
            <person name="Watanabe K."/>
        </authorList>
    </citation>
    <scope>NUCLEOTIDE SEQUENCE [LARGE SCALE GENOMIC DNA]</scope>
</reference>
<dbReference type="FunFam" id="1.10.10.60:FF:000002">
    <property type="entry name" value="Myb family transcription factor"/>
    <property type="match status" value="1"/>
</dbReference>
<feature type="region of interest" description="Disordered" evidence="7">
    <location>
        <begin position="390"/>
        <end position="488"/>
    </location>
</feature>
<feature type="compositionally biased region" description="Polar residues" evidence="7">
    <location>
        <begin position="435"/>
        <end position="462"/>
    </location>
</feature>
<evidence type="ECO:0000256" key="1">
    <source>
        <dbReference type="ARBA" id="ARBA00004123"/>
    </source>
</evidence>
<sequence>MEARHTMSIRRSSANQLCNFASSGSMSSPAPTLSTTHEERYLEFPNSQQATMERELLQRPYAFVSPFAPNNGVVGPSYSSPSVFSTDLHFSSLPPQGNHPQQAPFISQSINSETSSLSPHSFYSSARPTSSSHYSTQNISSWPIDSPPTFIDYSINNSMRSSQLEFSNSGDGSLPTEDLNKRTDFDWADHMISDDDHLSSSWSEILADSFAADLEPKVQHQVSNQLKYMSSEQPQVPPPLLNSSGENAASTPASSTSGAPTKQRMRWTPELHEAFVDAVNRLGGSERATPKGVLKLLKVEGLTIYHVKSHLQKYRTARFKPEPSEGTSEKKPTSVDDLYSLDLKTGIEITEALRLQMDVQKRLHEQLEIQRKLQLRIEEQGRYLQMMFEKQNKSGDGDLLKGSSSTMEENPSSQVTDGDPNSSAKDAPKVLPTPENGNQTTVATVSVNVSQKPGEDQNASETEAQDDCNGNPACTSIPPPSKRAKTDE</sequence>
<keyword evidence="5" id="KW-0804">Transcription</keyword>
<dbReference type="InterPro" id="IPR009057">
    <property type="entry name" value="Homeodomain-like_sf"/>
</dbReference>
<evidence type="ECO:0000313" key="10">
    <source>
        <dbReference type="Proteomes" id="UP001454036"/>
    </source>
</evidence>
<dbReference type="PROSITE" id="PS51294">
    <property type="entry name" value="HTH_MYB"/>
    <property type="match status" value="1"/>
</dbReference>
<keyword evidence="6" id="KW-0539">Nucleus</keyword>
<protein>
    <submittedName>
        <fullName evidence="9">DNA-binding transcription factor</fullName>
    </submittedName>
</protein>
<proteinExistence type="inferred from homology"/>
<evidence type="ECO:0000256" key="6">
    <source>
        <dbReference type="ARBA" id="ARBA00023242"/>
    </source>
</evidence>
<keyword evidence="9" id="KW-0238">DNA-binding</keyword>
<evidence type="ECO:0000256" key="7">
    <source>
        <dbReference type="SAM" id="MobiDB-lite"/>
    </source>
</evidence>
<dbReference type="InterPro" id="IPR001005">
    <property type="entry name" value="SANT/Myb"/>
</dbReference>
<feature type="compositionally biased region" description="Polar residues" evidence="7">
    <location>
        <begin position="406"/>
        <end position="424"/>
    </location>
</feature>
<comment type="subcellular location">
    <subcellularLocation>
        <location evidence="1">Nucleus</location>
    </subcellularLocation>
</comment>
<evidence type="ECO:0000256" key="5">
    <source>
        <dbReference type="ARBA" id="ARBA00023163"/>
    </source>
</evidence>
<dbReference type="Gene3D" id="1.10.10.60">
    <property type="entry name" value="Homeodomain-like"/>
    <property type="match status" value="1"/>
</dbReference>
<evidence type="ECO:0000256" key="2">
    <source>
        <dbReference type="ARBA" id="ARBA00006783"/>
    </source>
</evidence>
<dbReference type="GO" id="GO:0005634">
    <property type="term" value="C:nucleus"/>
    <property type="evidence" value="ECO:0007669"/>
    <property type="project" value="UniProtKB-SubCell"/>
</dbReference>
<feature type="region of interest" description="Disordered" evidence="7">
    <location>
        <begin position="230"/>
        <end position="265"/>
    </location>
</feature>
<dbReference type="EMBL" id="BAABME010001351">
    <property type="protein sequence ID" value="GAA0149109.1"/>
    <property type="molecule type" value="Genomic_DNA"/>
</dbReference>
<comment type="caution">
    <text evidence="9">The sequence shown here is derived from an EMBL/GenBank/DDBJ whole genome shotgun (WGS) entry which is preliminary data.</text>
</comment>
<dbReference type="AlphaFoldDB" id="A0AAV3PBW3"/>
<keyword evidence="3" id="KW-0805">Transcription regulation</keyword>
<organism evidence="9 10">
    <name type="scientific">Lithospermum erythrorhizon</name>
    <name type="common">Purple gromwell</name>
    <name type="synonym">Lithospermum officinale var. erythrorhizon</name>
    <dbReference type="NCBI Taxonomy" id="34254"/>
    <lineage>
        <taxon>Eukaryota</taxon>
        <taxon>Viridiplantae</taxon>
        <taxon>Streptophyta</taxon>
        <taxon>Embryophyta</taxon>
        <taxon>Tracheophyta</taxon>
        <taxon>Spermatophyta</taxon>
        <taxon>Magnoliopsida</taxon>
        <taxon>eudicotyledons</taxon>
        <taxon>Gunneridae</taxon>
        <taxon>Pentapetalae</taxon>
        <taxon>asterids</taxon>
        <taxon>lamiids</taxon>
        <taxon>Boraginales</taxon>
        <taxon>Boraginaceae</taxon>
        <taxon>Boraginoideae</taxon>
        <taxon>Lithospermeae</taxon>
        <taxon>Lithospermum</taxon>
    </lineage>
</organism>
<evidence type="ECO:0000256" key="4">
    <source>
        <dbReference type="ARBA" id="ARBA00023054"/>
    </source>
</evidence>
<dbReference type="Pfam" id="PF14379">
    <property type="entry name" value="Myb_CC_LHEQLE"/>
    <property type="match status" value="1"/>
</dbReference>
<name>A0AAV3PBW3_LITER</name>
<dbReference type="GO" id="GO:0003677">
    <property type="term" value="F:DNA binding"/>
    <property type="evidence" value="ECO:0007669"/>
    <property type="project" value="UniProtKB-KW"/>
</dbReference>
<feature type="compositionally biased region" description="Low complexity" evidence="7">
    <location>
        <begin position="248"/>
        <end position="261"/>
    </location>
</feature>
<evidence type="ECO:0000259" key="8">
    <source>
        <dbReference type="PROSITE" id="PS51294"/>
    </source>
</evidence>
<accession>A0AAV3PBW3</accession>
<dbReference type="Proteomes" id="UP001454036">
    <property type="component" value="Unassembled WGS sequence"/>
</dbReference>
<keyword evidence="10" id="KW-1185">Reference proteome</keyword>
<feature type="compositionally biased region" description="Basic and acidic residues" evidence="7">
    <location>
        <begin position="390"/>
        <end position="399"/>
    </location>
</feature>
<comment type="similarity">
    <text evidence="2">Belongs to the MYB-CC family.</text>
</comment>
<dbReference type="SUPFAM" id="SSF46689">
    <property type="entry name" value="Homeodomain-like"/>
    <property type="match status" value="1"/>
</dbReference>
<dbReference type="PANTHER" id="PTHR31499">
    <property type="entry name" value="MYB FAMILY TRANSCRIPTION FACTOR PHL11"/>
    <property type="match status" value="1"/>
</dbReference>
<dbReference type="PANTHER" id="PTHR31499:SF80">
    <property type="entry name" value="HTH MYB-TYPE DOMAIN-CONTAINING PROTEIN"/>
    <property type="match status" value="1"/>
</dbReference>
<dbReference type="InterPro" id="IPR006447">
    <property type="entry name" value="Myb_dom_plants"/>
</dbReference>
<dbReference type="InterPro" id="IPR025756">
    <property type="entry name" value="Myb_CC_LHEQLE"/>
</dbReference>
<dbReference type="InterPro" id="IPR046955">
    <property type="entry name" value="PHR1-like"/>
</dbReference>
<dbReference type="InterPro" id="IPR017930">
    <property type="entry name" value="Myb_dom"/>
</dbReference>
<evidence type="ECO:0000313" key="9">
    <source>
        <dbReference type="EMBL" id="GAA0149109.1"/>
    </source>
</evidence>
<evidence type="ECO:0000256" key="3">
    <source>
        <dbReference type="ARBA" id="ARBA00023015"/>
    </source>
</evidence>